<organism evidence="1 2">
    <name type="scientific">Pangasianodon hypophthalmus</name>
    <name type="common">Striped catfish</name>
    <name type="synonym">Helicophagus hypophthalmus</name>
    <dbReference type="NCBI Taxonomy" id="310915"/>
    <lineage>
        <taxon>Eukaryota</taxon>
        <taxon>Metazoa</taxon>
        <taxon>Chordata</taxon>
        <taxon>Craniata</taxon>
        <taxon>Vertebrata</taxon>
        <taxon>Euteleostomi</taxon>
        <taxon>Actinopterygii</taxon>
        <taxon>Neopterygii</taxon>
        <taxon>Teleostei</taxon>
        <taxon>Ostariophysi</taxon>
        <taxon>Siluriformes</taxon>
        <taxon>Pangasiidae</taxon>
        <taxon>Pangasianodon</taxon>
    </lineage>
</organism>
<dbReference type="EMBL" id="VFJC01000027">
    <property type="protein sequence ID" value="KAB5523197.1"/>
    <property type="molecule type" value="Genomic_DNA"/>
</dbReference>
<proteinExistence type="predicted"/>
<gene>
    <name evidence="1" type="ORF">PHYPO_G00149770</name>
</gene>
<evidence type="ECO:0000313" key="1">
    <source>
        <dbReference type="EMBL" id="KAB5523197.1"/>
    </source>
</evidence>
<evidence type="ECO:0000313" key="2">
    <source>
        <dbReference type="Proteomes" id="UP000327468"/>
    </source>
</evidence>
<sequence>MHLFSSACQPFIFSQKLQLHTMVSYKRLTPEEVHFSGVPLLQSHDDSQDSELKVEDAEHPCWPGGLTAPSLLPC</sequence>
<dbReference type="AlphaFoldDB" id="A0A5N5K800"/>
<dbReference type="Proteomes" id="UP000327468">
    <property type="component" value="Chromosome 26"/>
</dbReference>
<name>A0A5N5K800_PANHP</name>
<accession>A0A5N5K800</accession>
<keyword evidence="2" id="KW-1185">Reference proteome</keyword>
<protein>
    <submittedName>
        <fullName evidence="1">Uncharacterized protein</fullName>
    </submittedName>
</protein>
<reference evidence="1 2" key="1">
    <citation type="submission" date="2019-06" db="EMBL/GenBank/DDBJ databases">
        <title>A chromosome-scale genome assembly of the striped catfish, Pangasianodon hypophthalmus.</title>
        <authorList>
            <person name="Wen M."/>
            <person name="Zahm M."/>
            <person name="Roques C."/>
            <person name="Cabau C."/>
            <person name="Klopp C."/>
            <person name="Donnadieu C."/>
            <person name="Jouanno E."/>
            <person name="Avarre J.-C."/>
            <person name="Campet M."/>
            <person name="Ha T.T.T."/>
            <person name="Dugue R."/>
            <person name="Lampietro C."/>
            <person name="Louis A."/>
            <person name="Herpin A."/>
            <person name="Echchiki A."/>
            <person name="Berthelot C."/>
            <person name="Parey E."/>
            <person name="Roest-Crollius H."/>
            <person name="Braasch I."/>
            <person name="Postlethwait J."/>
            <person name="Bobe J."/>
            <person name="Montfort J."/>
            <person name="Bouchez O."/>
            <person name="Begum T."/>
            <person name="Schartl M."/>
            <person name="Guiguen Y."/>
        </authorList>
    </citation>
    <scope>NUCLEOTIDE SEQUENCE [LARGE SCALE GENOMIC DNA]</scope>
    <source>
        <strain evidence="1 2">Indonesia</strain>
        <tissue evidence="1">Blood</tissue>
    </source>
</reference>
<comment type="caution">
    <text evidence="1">The sequence shown here is derived from an EMBL/GenBank/DDBJ whole genome shotgun (WGS) entry which is preliminary data.</text>
</comment>